<dbReference type="EMBL" id="RPFW01000001">
    <property type="protein sequence ID" value="TVZ05926.1"/>
    <property type="molecule type" value="Genomic_DNA"/>
</dbReference>
<proteinExistence type="predicted"/>
<dbReference type="GO" id="GO:0008897">
    <property type="term" value="F:holo-[acyl-carrier-protein] synthase activity"/>
    <property type="evidence" value="ECO:0007669"/>
    <property type="project" value="InterPro"/>
</dbReference>
<dbReference type="RefSeq" id="WP_145850679.1">
    <property type="nucleotide sequence ID" value="NZ_RPFW01000001.1"/>
</dbReference>
<comment type="caution">
    <text evidence="4">The sequence shown here is derived from an EMBL/GenBank/DDBJ whole genome shotgun (WGS) entry which is preliminary data.</text>
</comment>
<name>A0A6P2C6C5_9ACTN</name>
<keyword evidence="1 4" id="KW-0808">Transferase</keyword>
<evidence type="ECO:0000313" key="5">
    <source>
        <dbReference type="Proteomes" id="UP000460272"/>
    </source>
</evidence>
<evidence type="ECO:0000313" key="4">
    <source>
        <dbReference type="EMBL" id="TVZ05926.1"/>
    </source>
</evidence>
<evidence type="ECO:0000256" key="1">
    <source>
        <dbReference type="ARBA" id="ARBA00022679"/>
    </source>
</evidence>
<evidence type="ECO:0000256" key="2">
    <source>
        <dbReference type="SAM" id="MobiDB-lite"/>
    </source>
</evidence>
<protein>
    <submittedName>
        <fullName evidence="4">4'-phosphopantetheinyl transferase superfamily protein</fullName>
    </submittedName>
</protein>
<organism evidence="4 5">
    <name type="scientific">Trebonia kvetii</name>
    <dbReference type="NCBI Taxonomy" id="2480626"/>
    <lineage>
        <taxon>Bacteria</taxon>
        <taxon>Bacillati</taxon>
        <taxon>Actinomycetota</taxon>
        <taxon>Actinomycetes</taxon>
        <taxon>Streptosporangiales</taxon>
        <taxon>Treboniaceae</taxon>
        <taxon>Trebonia</taxon>
    </lineage>
</organism>
<dbReference type="Pfam" id="PF01648">
    <property type="entry name" value="ACPS"/>
    <property type="match status" value="1"/>
</dbReference>
<dbReference type="Proteomes" id="UP000460272">
    <property type="component" value="Unassembled WGS sequence"/>
</dbReference>
<dbReference type="SUPFAM" id="SSF56214">
    <property type="entry name" value="4'-phosphopantetheinyl transferase"/>
    <property type="match status" value="2"/>
</dbReference>
<feature type="domain" description="4'-phosphopantetheinyl transferase" evidence="3">
    <location>
        <begin position="126"/>
        <end position="203"/>
    </location>
</feature>
<feature type="region of interest" description="Disordered" evidence="2">
    <location>
        <begin position="233"/>
        <end position="253"/>
    </location>
</feature>
<dbReference type="InterPro" id="IPR008278">
    <property type="entry name" value="4-PPantetheinyl_Trfase_dom"/>
</dbReference>
<dbReference type="AlphaFoldDB" id="A0A6P2C6C5"/>
<evidence type="ECO:0000259" key="3">
    <source>
        <dbReference type="Pfam" id="PF01648"/>
    </source>
</evidence>
<dbReference type="GO" id="GO:0000287">
    <property type="term" value="F:magnesium ion binding"/>
    <property type="evidence" value="ECO:0007669"/>
    <property type="project" value="InterPro"/>
</dbReference>
<dbReference type="OrthoDB" id="3520099at2"/>
<dbReference type="InterPro" id="IPR037143">
    <property type="entry name" value="4-PPantetheinyl_Trfase_dom_sf"/>
</dbReference>
<keyword evidence="5" id="KW-1185">Reference proteome</keyword>
<sequence length="268" mass="29066">MSMTPGTGRDREASQALATWWLARGEDQLPAAGDWLSAAERGRADALRYAKRRTDFLLGRWTLKLAVARVLGWPDDPAVLARIEGRNAPSGAPRLYIDGRQAGRGVSLTDRAGCAVCLVADRAAALGCDVEIVEPRSDAFVRDYLTEAEQRLVDSAGPARDMAANLIWSAKESALKVLETGLRRDTRSVEVAVAELSPPERTWSELRVRTAEGEVFPGWWRRSGAFLVTACWPPGGPSPGGSPPAGLEAQSPVDTMLPSHRWIDRPVS</sequence>
<reference evidence="4 5" key="1">
    <citation type="submission" date="2018-11" db="EMBL/GenBank/DDBJ databases">
        <title>Trebonia kvetii gen.nov., sp.nov., a novel acidophilic actinobacterium, and proposal of the new actinobacterial family Treboniaceae fam. nov.</title>
        <authorList>
            <person name="Rapoport D."/>
            <person name="Sagova-Mareckova M."/>
            <person name="Sedlacek I."/>
            <person name="Provaznik J."/>
            <person name="Kralova S."/>
            <person name="Pavlinic D."/>
            <person name="Benes V."/>
            <person name="Kopecky J."/>
        </authorList>
    </citation>
    <scope>NUCLEOTIDE SEQUENCE [LARGE SCALE GENOMIC DNA]</scope>
    <source>
        <strain evidence="4 5">15Tr583</strain>
    </source>
</reference>
<accession>A0A6P2C6C5</accession>
<dbReference type="Gene3D" id="3.90.470.20">
    <property type="entry name" value="4'-phosphopantetheinyl transferase domain"/>
    <property type="match status" value="2"/>
</dbReference>
<gene>
    <name evidence="4" type="ORF">EAS64_00140</name>
</gene>